<feature type="compositionally biased region" description="Polar residues" evidence="1">
    <location>
        <begin position="109"/>
        <end position="124"/>
    </location>
</feature>
<reference evidence="2 3" key="1">
    <citation type="journal article" date="2024" name="bioRxiv">
        <title>Comparative genomics of Cryptococcus and Kwoniella reveals pathogenesis evolution and contrasting karyotype dynamics via intercentromeric recombination or chromosome fusion.</title>
        <authorList>
            <person name="Coelho M.A."/>
            <person name="David-Palma M."/>
            <person name="Shea T."/>
            <person name="Bowers K."/>
            <person name="McGinley-Smith S."/>
            <person name="Mohammad A.W."/>
            <person name="Gnirke A."/>
            <person name="Yurkov A.M."/>
            <person name="Nowrousian M."/>
            <person name="Sun S."/>
            <person name="Cuomo C.A."/>
            <person name="Heitman J."/>
        </authorList>
    </citation>
    <scope>NUCLEOTIDE SEQUENCE [LARGE SCALE GENOMIC DNA]</scope>
    <source>
        <strain evidence="2 3">CBS 13917</strain>
    </source>
</reference>
<dbReference type="Proteomes" id="UP001388673">
    <property type="component" value="Unassembled WGS sequence"/>
</dbReference>
<protein>
    <submittedName>
        <fullName evidence="2">Uncharacterized protein</fullName>
    </submittedName>
</protein>
<dbReference type="KEGG" id="kne:92182955"/>
<evidence type="ECO:0000256" key="1">
    <source>
        <dbReference type="SAM" id="MobiDB-lite"/>
    </source>
</evidence>
<comment type="caution">
    <text evidence="2">The sequence shown here is derived from an EMBL/GenBank/DDBJ whole genome shotgun (WGS) entry which is preliminary data.</text>
</comment>
<accession>A0AAW0YUS0</accession>
<feature type="region of interest" description="Disordered" evidence="1">
    <location>
        <begin position="190"/>
        <end position="214"/>
    </location>
</feature>
<sequence length="214" mass="23062">MNDRDRSSTSDLMPQTNPNSNGRFTKIELGTTKPGSCTAARYRLSVGLRIVYIDDRTGAAVSPEDLPECEVIFHGDSQSTKGFQLPHYMRNFGPSTATATATATGTGTRSSGQHVAGAGTQSHFPSDMCSRERDNDGAGPTNRLGVTYSENGALKPFDRVLQSEVVAAHDMRSPSGNYWSYPVQNATRYLQDAEHADGTLDDSRSASSSRMSNS</sequence>
<feature type="region of interest" description="Disordered" evidence="1">
    <location>
        <begin position="98"/>
        <end position="147"/>
    </location>
</feature>
<dbReference type="GeneID" id="92182955"/>
<evidence type="ECO:0000313" key="3">
    <source>
        <dbReference type="Proteomes" id="UP001388673"/>
    </source>
</evidence>
<keyword evidence="3" id="KW-1185">Reference proteome</keyword>
<organism evidence="2 3">
    <name type="scientific">Kwoniella newhampshirensis</name>
    <dbReference type="NCBI Taxonomy" id="1651941"/>
    <lineage>
        <taxon>Eukaryota</taxon>
        <taxon>Fungi</taxon>
        <taxon>Dikarya</taxon>
        <taxon>Basidiomycota</taxon>
        <taxon>Agaricomycotina</taxon>
        <taxon>Tremellomycetes</taxon>
        <taxon>Tremellales</taxon>
        <taxon>Cryptococcaceae</taxon>
        <taxon>Kwoniella</taxon>
    </lineage>
</organism>
<dbReference type="AlphaFoldDB" id="A0AAW0YUS0"/>
<evidence type="ECO:0000313" key="2">
    <source>
        <dbReference type="EMBL" id="KAK8846611.1"/>
    </source>
</evidence>
<feature type="compositionally biased region" description="Polar residues" evidence="1">
    <location>
        <begin position="9"/>
        <end position="23"/>
    </location>
</feature>
<dbReference type="EMBL" id="JBCAWK010000011">
    <property type="protein sequence ID" value="KAK8846611.1"/>
    <property type="molecule type" value="Genomic_DNA"/>
</dbReference>
<feature type="compositionally biased region" description="Low complexity" evidence="1">
    <location>
        <begin position="205"/>
        <end position="214"/>
    </location>
</feature>
<name>A0AAW0YUS0_9TREE</name>
<feature type="compositionally biased region" description="Basic and acidic residues" evidence="1">
    <location>
        <begin position="191"/>
        <end position="204"/>
    </location>
</feature>
<feature type="compositionally biased region" description="Low complexity" evidence="1">
    <location>
        <begin position="98"/>
        <end position="108"/>
    </location>
</feature>
<dbReference type="RefSeq" id="XP_066800561.1">
    <property type="nucleotide sequence ID" value="XM_066948788.1"/>
</dbReference>
<feature type="region of interest" description="Disordered" evidence="1">
    <location>
        <begin position="1"/>
        <end position="30"/>
    </location>
</feature>
<proteinExistence type="predicted"/>
<gene>
    <name evidence="2" type="ORF">IAR55_005697</name>
</gene>